<dbReference type="Proteomes" id="UP000634660">
    <property type="component" value="Unassembled WGS sequence"/>
</dbReference>
<reference evidence="2" key="2">
    <citation type="submission" date="2020-09" db="EMBL/GenBank/DDBJ databases">
        <authorList>
            <person name="Sun Q."/>
            <person name="Ohkuma M."/>
        </authorList>
    </citation>
    <scope>NUCLEOTIDE SEQUENCE</scope>
    <source>
        <strain evidence="2">JCM 4834</strain>
    </source>
</reference>
<dbReference type="AlphaFoldDB" id="A0A918RDU6"/>
<protein>
    <submittedName>
        <fullName evidence="2">Uncharacterized protein</fullName>
    </submittedName>
</protein>
<evidence type="ECO:0000313" key="2">
    <source>
        <dbReference type="EMBL" id="GGZ95199.1"/>
    </source>
</evidence>
<name>A0A918RDU6_9ACTN</name>
<evidence type="ECO:0000313" key="3">
    <source>
        <dbReference type="Proteomes" id="UP000634660"/>
    </source>
</evidence>
<evidence type="ECO:0000256" key="1">
    <source>
        <dbReference type="SAM" id="MobiDB-lite"/>
    </source>
</evidence>
<sequence>MTVQVEPHPGRSAVAHVAALLHRKFYPASVCHAEDRGHPCGRWVRFRKVMIAQGPVTPPCRRPVAYEMFRDRWSDRAEVFSWGSGCCQDGEPGQVAGCEEDTVSEPMESSTRRPDYPPKTPPPPKRPVHLPSPNPDSTPVPVNPSKPKTKSLIPPGMGQSQPLAASARMEVRNRRVANWALAANRWAAKKAAEKVILTVRGWGYTRPEDATVETVVGLLVGAAVADAGKRISVHLADQDGMVLIVVLSHTAAAPQAGFLAELAAVAGSISCGTEESDEGRRVWVLLDTVPPRRRVAA</sequence>
<accession>A0A918RDU6</accession>
<organism evidence="2 3">
    <name type="scientific">Streptomyces subrutilus</name>
    <dbReference type="NCBI Taxonomy" id="36818"/>
    <lineage>
        <taxon>Bacteria</taxon>
        <taxon>Bacillati</taxon>
        <taxon>Actinomycetota</taxon>
        <taxon>Actinomycetes</taxon>
        <taxon>Kitasatosporales</taxon>
        <taxon>Streptomycetaceae</taxon>
        <taxon>Streptomyces</taxon>
    </lineage>
</organism>
<comment type="caution">
    <text evidence="2">The sequence shown here is derived from an EMBL/GenBank/DDBJ whole genome shotgun (WGS) entry which is preliminary data.</text>
</comment>
<dbReference type="EMBL" id="BMVX01000038">
    <property type="protein sequence ID" value="GGZ95199.1"/>
    <property type="molecule type" value="Genomic_DNA"/>
</dbReference>
<gene>
    <name evidence="2" type="ORF">GCM10010371_63920</name>
</gene>
<proteinExistence type="predicted"/>
<feature type="compositionally biased region" description="Pro residues" evidence="1">
    <location>
        <begin position="117"/>
        <end position="144"/>
    </location>
</feature>
<reference evidence="2" key="1">
    <citation type="journal article" date="2014" name="Int. J. Syst. Evol. Microbiol.">
        <title>Complete genome sequence of Corynebacterium casei LMG S-19264T (=DSM 44701T), isolated from a smear-ripened cheese.</title>
        <authorList>
            <consortium name="US DOE Joint Genome Institute (JGI-PGF)"/>
            <person name="Walter F."/>
            <person name="Albersmeier A."/>
            <person name="Kalinowski J."/>
            <person name="Ruckert C."/>
        </authorList>
    </citation>
    <scope>NUCLEOTIDE SEQUENCE</scope>
    <source>
        <strain evidence="2">JCM 4834</strain>
    </source>
</reference>
<feature type="region of interest" description="Disordered" evidence="1">
    <location>
        <begin position="91"/>
        <end position="161"/>
    </location>
</feature>